<name>A0ABP3XVT8_9FLAO</name>
<accession>A0ABP3XVT8</accession>
<dbReference type="EMBL" id="BAAAFG010000015">
    <property type="protein sequence ID" value="GAA0872393.1"/>
    <property type="molecule type" value="Genomic_DNA"/>
</dbReference>
<dbReference type="Proteomes" id="UP001500507">
    <property type="component" value="Unassembled WGS sequence"/>
</dbReference>
<keyword evidence="2" id="KW-1185">Reference proteome</keyword>
<reference evidence="2" key="1">
    <citation type="journal article" date="2019" name="Int. J. Syst. Evol. Microbiol.">
        <title>The Global Catalogue of Microorganisms (GCM) 10K type strain sequencing project: providing services to taxonomists for standard genome sequencing and annotation.</title>
        <authorList>
            <consortium name="The Broad Institute Genomics Platform"/>
            <consortium name="The Broad Institute Genome Sequencing Center for Infectious Disease"/>
            <person name="Wu L."/>
            <person name="Ma J."/>
        </authorList>
    </citation>
    <scope>NUCLEOTIDE SEQUENCE [LARGE SCALE GENOMIC DNA]</scope>
    <source>
        <strain evidence="2">JCM 16082</strain>
    </source>
</reference>
<organism evidence="1 2">
    <name type="scientific">Gangjinia marincola</name>
    <dbReference type="NCBI Taxonomy" id="578463"/>
    <lineage>
        <taxon>Bacteria</taxon>
        <taxon>Pseudomonadati</taxon>
        <taxon>Bacteroidota</taxon>
        <taxon>Flavobacteriia</taxon>
        <taxon>Flavobacteriales</taxon>
        <taxon>Flavobacteriaceae</taxon>
        <taxon>Gangjinia</taxon>
    </lineage>
</organism>
<proteinExistence type="predicted"/>
<dbReference type="RefSeq" id="WP_343765675.1">
    <property type="nucleotide sequence ID" value="NZ_BAAAFG010000015.1"/>
</dbReference>
<comment type="caution">
    <text evidence="1">The sequence shown here is derived from an EMBL/GenBank/DDBJ whole genome shotgun (WGS) entry which is preliminary data.</text>
</comment>
<evidence type="ECO:0000313" key="2">
    <source>
        <dbReference type="Proteomes" id="UP001500507"/>
    </source>
</evidence>
<sequence>MKIFLYACLVLFFVSCQFEETLTINEDGTGQANIMFNGNEMMQAMGEFAQMGDSISGEKKEKAVDSTIYFKDVLKEKADSISKLSKEEQKKLKRLKNVSINYVVDESNGKFKLDMKFPFKRVKELSDFYELFDLMDDYGPDTGASKQANKEEDPSPYDFTETSYTYKPAYFERSTTVINQEEYDKIVKKTQTALTMFEGSTYTYKINFPKKVKSVSHPKALLGQDLKSVVINLSMADLFSSPHAMDLKVEFQDE</sequence>
<gene>
    <name evidence="1" type="ORF">GCM10009117_15400</name>
</gene>
<protein>
    <submittedName>
        <fullName evidence="1">Uncharacterized protein</fullName>
    </submittedName>
</protein>
<evidence type="ECO:0000313" key="1">
    <source>
        <dbReference type="EMBL" id="GAA0872393.1"/>
    </source>
</evidence>
<dbReference type="PROSITE" id="PS51257">
    <property type="entry name" value="PROKAR_LIPOPROTEIN"/>
    <property type="match status" value="1"/>
</dbReference>